<evidence type="ECO:0000313" key="1">
    <source>
        <dbReference type="EMBL" id="MBD3869072.1"/>
    </source>
</evidence>
<gene>
    <name evidence="1" type="ORF">IFK94_13190</name>
</gene>
<dbReference type="AlphaFoldDB" id="A0A8J7CDR1"/>
<dbReference type="EMBL" id="JACXWD010000057">
    <property type="protein sequence ID" value="MBD3869072.1"/>
    <property type="molecule type" value="Genomic_DNA"/>
</dbReference>
<proteinExistence type="predicted"/>
<sequence>MMSIEADISRLESGIRQLKIKYDMFFAGSIPLQPVELRDELERLIRRNSNEPIQRYADRFHFNSLVSRFNSLSELWGKTMRSREEGERPIPAVAHLRDNRRQDSNRCTISDPEKDTAELKKLHARYLAERCRAEGKTPSISFEKFVKGISSQASRLRKKSDCHNIELRIVVEEDKVHLKARAGKS</sequence>
<dbReference type="Proteomes" id="UP000648239">
    <property type="component" value="Unassembled WGS sequence"/>
</dbReference>
<evidence type="ECO:0000313" key="2">
    <source>
        <dbReference type="Proteomes" id="UP000648239"/>
    </source>
</evidence>
<organism evidence="1 2">
    <name type="scientific">Candidatus Polarisedimenticola svalbardensis</name>
    <dbReference type="NCBI Taxonomy" id="2886004"/>
    <lineage>
        <taxon>Bacteria</taxon>
        <taxon>Pseudomonadati</taxon>
        <taxon>Acidobacteriota</taxon>
        <taxon>Candidatus Polarisedimenticolia</taxon>
        <taxon>Candidatus Polarisedimenticolales</taxon>
        <taxon>Candidatus Polarisedimenticolaceae</taxon>
        <taxon>Candidatus Polarisedimenticola</taxon>
    </lineage>
</organism>
<accession>A0A8J7CDR1</accession>
<comment type="caution">
    <text evidence="1">The sequence shown here is derived from an EMBL/GenBank/DDBJ whole genome shotgun (WGS) entry which is preliminary data.</text>
</comment>
<dbReference type="NCBIfam" id="NF041621">
    <property type="entry name" value="MXAN_5187_C_dom"/>
    <property type="match status" value="1"/>
</dbReference>
<protein>
    <submittedName>
        <fullName evidence="1">Uncharacterized protein</fullName>
    </submittedName>
</protein>
<reference evidence="1 2" key="1">
    <citation type="submission" date="2020-08" db="EMBL/GenBank/DDBJ databases">
        <title>Acidobacteriota in marine sediments use diverse sulfur dissimilation pathways.</title>
        <authorList>
            <person name="Wasmund K."/>
        </authorList>
    </citation>
    <scope>NUCLEOTIDE SEQUENCE [LARGE SCALE GENOMIC DNA]</scope>
    <source>
        <strain evidence="1">MAG AM4</strain>
    </source>
</reference>
<name>A0A8J7CDR1_9BACT</name>